<evidence type="ECO:0000256" key="1">
    <source>
        <dbReference type="ARBA" id="ARBA00010716"/>
    </source>
</evidence>
<evidence type="ECO:0000259" key="9">
    <source>
        <dbReference type="Pfam" id="PF01979"/>
    </source>
</evidence>
<protein>
    <submittedName>
        <fullName evidence="10">N-acetylglucosamine-6-phosphate deacetylase</fullName>
    </submittedName>
</protein>
<dbReference type="GO" id="GO:0006046">
    <property type="term" value="P:N-acetylglucosamine catabolic process"/>
    <property type="evidence" value="ECO:0007669"/>
    <property type="project" value="TreeGrafter"/>
</dbReference>
<feature type="binding site" evidence="8">
    <location>
        <position position="127"/>
    </location>
    <ligand>
        <name>Zn(2+)</name>
        <dbReference type="ChEBI" id="CHEBI:29105"/>
    </ligand>
</feature>
<dbReference type="InterPro" id="IPR032466">
    <property type="entry name" value="Metal_Hydrolase"/>
</dbReference>
<evidence type="ECO:0000256" key="4">
    <source>
        <dbReference type="ARBA" id="ARBA00023277"/>
    </source>
</evidence>
<proteinExistence type="inferred from homology"/>
<keyword evidence="3 5" id="KW-0378">Hydrolase</keyword>
<evidence type="ECO:0000256" key="7">
    <source>
        <dbReference type="PIRSR" id="PIRSR038994-2"/>
    </source>
</evidence>
<evidence type="ECO:0000256" key="5">
    <source>
        <dbReference type="PIRNR" id="PIRNR038994"/>
    </source>
</evidence>
<evidence type="ECO:0000313" key="10">
    <source>
        <dbReference type="EMBL" id="AOH83331.1"/>
    </source>
</evidence>
<evidence type="ECO:0000313" key="11">
    <source>
        <dbReference type="Proteomes" id="UP000094256"/>
    </source>
</evidence>
<dbReference type="FunFam" id="3.20.20.140:FF:000004">
    <property type="entry name" value="N-acetylglucosamine-6-phosphate deacetylase"/>
    <property type="match status" value="1"/>
</dbReference>
<dbReference type="InterPro" id="IPR011059">
    <property type="entry name" value="Metal-dep_hydrolase_composite"/>
</dbReference>
<dbReference type="Gene3D" id="3.20.20.140">
    <property type="entry name" value="Metal-dependent hydrolases"/>
    <property type="match status" value="1"/>
</dbReference>
<evidence type="ECO:0000256" key="8">
    <source>
        <dbReference type="PIRSR" id="PIRSR038994-3"/>
    </source>
</evidence>
<keyword evidence="2 8" id="KW-0479">Metal-binding</keyword>
<dbReference type="Pfam" id="PF01979">
    <property type="entry name" value="Amidohydro_1"/>
    <property type="match status" value="1"/>
</dbReference>
<name>A0A1B3Z7C8_9SPHN</name>
<dbReference type="NCBIfam" id="TIGR00221">
    <property type="entry name" value="nagA"/>
    <property type="match status" value="1"/>
</dbReference>
<evidence type="ECO:0000256" key="3">
    <source>
        <dbReference type="ARBA" id="ARBA00022801"/>
    </source>
</evidence>
<dbReference type="KEGG" id="span:AWL63_04440"/>
<feature type="domain" description="Amidohydrolase-related" evidence="9">
    <location>
        <begin position="50"/>
        <end position="373"/>
    </location>
</feature>
<accession>A0A1B3Z7C8</accession>
<feature type="binding site" evidence="7">
    <location>
        <position position="247"/>
    </location>
    <ligand>
        <name>substrate</name>
    </ligand>
</feature>
<keyword evidence="4 5" id="KW-0119">Carbohydrate metabolism</keyword>
<feature type="binding site" evidence="7">
    <location>
        <position position="138"/>
    </location>
    <ligand>
        <name>substrate</name>
    </ligand>
</feature>
<feature type="active site" description="Proton donor/acceptor" evidence="6">
    <location>
        <position position="270"/>
    </location>
</feature>
<dbReference type="Gene3D" id="2.30.40.10">
    <property type="entry name" value="Urease, subunit C, domain 1"/>
    <property type="match status" value="1"/>
</dbReference>
<gene>
    <name evidence="10" type="ORF">AWL63_04440</name>
</gene>
<feature type="binding site" evidence="8">
    <location>
        <position position="191"/>
    </location>
    <ligand>
        <name>Zn(2+)</name>
        <dbReference type="ChEBI" id="CHEBI:29105"/>
    </ligand>
</feature>
<dbReference type="GO" id="GO:0046872">
    <property type="term" value="F:metal ion binding"/>
    <property type="evidence" value="ECO:0007669"/>
    <property type="project" value="UniProtKB-KW"/>
</dbReference>
<comment type="similarity">
    <text evidence="1 5">Belongs to the metallo-dependent hydrolases superfamily. NagA family.</text>
</comment>
<dbReference type="AlphaFoldDB" id="A0A1B3Z7C8"/>
<feature type="binding site" evidence="7">
    <location>
        <begin position="303"/>
        <end position="305"/>
    </location>
    <ligand>
        <name>substrate</name>
    </ligand>
</feature>
<dbReference type="RefSeq" id="WP_069203906.1">
    <property type="nucleotide sequence ID" value="NZ_CP014168.1"/>
</dbReference>
<dbReference type="EMBL" id="CP014168">
    <property type="protein sequence ID" value="AOH83331.1"/>
    <property type="molecule type" value="Genomic_DNA"/>
</dbReference>
<dbReference type="OrthoDB" id="9776488at2"/>
<evidence type="ECO:0000256" key="6">
    <source>
        <dbReference type="PIRSR" id="PIRSR038994-1"/>
    </source>
</evidence>
<dbReference type="PIRSF" id="PIRSF038994">
    <property type="entry name" value="NagA"/>
    <property type="match status" value="1"/>
</dbReference>
<dbReference type="SUPFAM" id="SSF51338">
    <property type="entry name" value="Composite domain of metallo-dependent hydrolases"/>
    <property type="match status" value="1"/>
</dbReference>
<dbReference type="GO" id="GO:0008448">
    <property type="term" value="F:N-acetylglucosamine-6-phosphate deacetylase activity"/>
    <property type="evidence" value="ECO:0007669"/>
    <property type="project" value="InterPro"/>
</dbReference>
<keyword evidence="11" id="KW-1185">Reference proteome</keyword>
<dbReference type="CDD" id="cd00854">
    <property type="entry name" value="NagA"/>
    <property type="match status" value="1"/>
</dbReference>
<sequence>MTSITVHGGQILFGDVILPAANLVLAGGRLHAIDPAGPSDITIDLEGGWLLPGFIDTQVNGGGGVLFNNALTVDGLAAIAAAHARFGTTALLPTLISDTHEAIAAALDAVDAAIVAGVPGIIGIHIEGPFISGARKGIHDPSLIRALDRKVIDMLCAPRRGVVMMTLAPDIVAAQDISRLAAAGVILSAGHTDATYDQAQVGFAAGITGVTHLYNAMSPLLHRAPGVVGAAFTDDRIWCGLIADGVHVAPAALDVALRVKGADRLMLVTDAMPSVGSSEESFLLNGRRMTVRNGVCEGEDGTLAGAHLDMAQAVRTMRAATGADLRLVSRMASGSPAAFLGLDRERGTLAPGMRADFVVLDADLQPVQTWIGGVKVAGKEASDARAEGELTGR</sequence>
<feature type="binding site" evidence="7">
    <location>
        <begin position="215"/>
        <end position="216"/>
    </location>
    <ligand>
        <name>substrate</name>
    </ligand>
</feature>
<dbReference type="InterPro" id="IPR006680">
    <property type="entry name" value="Amidohydro-rel"/>
</dbReference>
<dbReference type="STRING" id="1560345.AWL63_04440"/>
<evidence type="ECO:0000256" key="2">
    <source>
        <dbReference type="ARBA" id="ARBA00022723"/>
    </source>
</evidence>
<comment type="cofactor">
    <cofactor evidence="8">
        <name>a divalent metal cation</name>
        <dbReference type="ChEBI" id="CHEBI:60240"/>
    </cofactor>
    <text evidence="8">Binds 1 divalent metal cation per subunit.</text>
</comment>
<feature type="binding site" evidence="7">
    <location>
        <position position="223"/>
    </location>
    <ligand>
        <name>substrate</name>
    </ligand>
</feature>
<dbReference type="InterPro" id="IPR003764">
    <property type="entry name" value="GlcNAc_6-P_deAcase"/>
</dbReference>
<dbReference type="PANTHER" id="PTHR11113">
    <property type="entry name" value="N-ACETYLGLUCOSAMINE-6-PHOSPHATE DEACETYLASE"/>
    <property type="match status" value="1"/>
</dbReference>
<feature type="binding site" evidence="8">
    <location>
        <position position="212"/>
    </location>
    <ligand>
        <name>Zn(2+)</name>
        <dbReference type="ChEBI" id="CHEBI:29105"/>
    </ligand>
</feature>
<dbReference type="Proteomes" id="UP000094256">
    <property type="component" value="Chromosome"/>
</dbReference>
<dbReference type="PANTHER" id="PTHR11113:SF14">
    <property type="entry name" value="N-ACETYLGLUCOSAMINE-6-PHOSPHATE DEACETYLASE"/>
    <property type="match status" value="1"/>
</dbReference>
<reference evidence="10 11" key="1">
    <citation type="submission" date="2016-01" db="EMBL/GenBank/DDBJ databases">
        <title>Complete genome and mega plasmid sequence of Sphingomonas panacis DCY99 elicits systemic resistance in rice to Xanthomonas oryzae.</title>
        <authorList>
            <person name="Kim Y.J."/>
            <person name="Yang D.C."/>
            <person name="Sing P."/>
        </authorList>
    </citation>
    <scope>NUCLEOTIDE SEQUENCE [LARGE SCALE GENOMIC DNA]</scope>
    <source>
        <strain evidence="10 11">DCY99</strain>
    </source>
</reference>
<dbReference type="SUPFAM" id="SSF51556">
    <property type="entry name" value="Metallo-dependent hydrolases"/>
    <property type="match status" value="1"/>
</dbReference>
<organism evidence="10 11">
    <name type="scientific">Sphingomonas panacis</name>
    <dbReference type="NCBI Taxonomy" id="1560345"/>
    <lineage>
        <taxon>Bacteria</taxon>
        <taxon>Pseudomonadati</taxon>
        <taxon>Pseudomonadota</taxon>
        <taxon>Alphaproteobacteria</taxon>
        <taxon>Sphingomonadales</taxon>
        <taxon>Sphingomonadaceae</taxon>
        <taxon>Sphingomonas</taxon>
    </lineage>
</organism>